<name>A0AAN7SS83_9COLE</name>
<organism evidence="3 4">
    <name type="scientific">Aquatica leii</name>
    <dbReference type="NCBI Taxonomy" id="1421715"/>
    <lineage>
        <taxon>Eukaryota</taxon>
        <taxon>Metazoa</taxon>
        <taxon>Ecdysozoa</taxon>
        <taxon>Arthropoda</taxon>
        <taxon>Hexapoda</taxon>
        <taxon>Insecta</taxon>
        <taxon>Pterygota</taxon>
        <taxon>Neoptera</taxon>
        <taxon>Endopterygota</taxon>
        <taxon>Coleoptera</taxon>
        <taxon>Polyphaga</taxon>
        <taxon>Elateriformia</taxon>
        <taxon>Elateroidea</taxon>
        <taxon>Lampyridae</taxon>
        <taxon>Luciolinae</taxon>
        <taxon>Aquatica</taxon>
    </lineage>
</organism>
<proteinExistence type="predicted"/>
<gene>
    <name evidence="3" type="ORF">RN001_006324</name>
</gene>
<dbReference type="PANTHER" id="PTHR21505">
    <property type="entry name" value="MADF DOMAIN-CONTAINING PROTEIN-RELATED"/>
    <property type="match status" value="1"/>
</dbReference>
<feature type="region of interest" description="Disordered" evidence="1">
    <location>
        <begin position="101"/>
        <end position="126"/>
    </location>
</feature>
<accession>A0AAN7SS83</accession>
<evidence type="ECO:0000259" key="2">
    <source>
        <dbReference type="PROSITE" id="PS51029"/>
    </source>
</evidence>
<reference evidence="4" key="1">
    <citation type="submission" date="2023-01" db="EMBL/GenBank/DDBJ databases">
        <title>Key to firefly adult light organ development and bioluminescence: homeobox transcription factors regulate luciferase expression and transportation to peroxisome.</title>
        <authorList>
            <person name="Fu X."/>
        </authorList>
    </citation>
    <scope>NUCLEOTIDE SEQUENCE [LARGE SCALE GENOMIC DNA]</scope>
</reference>
<dbReference type="InterPro" id="IPR006578">
    <property type="entry name" value="MADF-dom"/>
</dbReference>
<feature type="compositionally biased region" description="Low complexity" evidence="1">
    <location>
        <begin position="104"/>
        <end position="120"/>
    </location>
</feature>
<dbReference type="EMBL" id="JARPUR010000002">
    <property type="protein sequence ID" value="KAK4883005.1"/>
    <property type="molecule type" value="Genomic_DNA"/>
</dbReference>
<evidence type="ECO:0000313" key="3">
    <source>
        <dbReference type="EMBL" id="KAK4883005.1"/>
    </source>
</evidence>
<dbReference type="PROSITE" id="PS51029">
    <property type="entry name" value="MADF"/>
    <property type="match status" value="1"/>
</dbReference>
<protein>
    <recommendedName>
        <fullName evidence="2">MADF domain-containing protein</fullName>
    </recommendedName>
</protein>
<dbReference type="SMART" id="SM00595">
    <property type="entry name" value="MADF"/>
    <property type="match status" value="1"/>
</dbReference>
<sequence>MNQESSIRLTQLYQTYRFLWDPKDKGHHNRMKRGDAWKEMNEIMQHPVAVLKAKIKTLMGSYRSERSRKNKTRVTGSGSEGVYESKWFAYKYLHFLSDKDNPRETVTTETAESETHSGTEVSTEPT</sequence>
<dbReference type="Proteomes" id="UP001353858">
    <property type="component" value="Unassembled WGS sequence"/>
</dbReference>
<feature type="domain" description="MADF" evidence="2">
    <location>
        <begin position="8"/>
        <end position="101"/>
    </location>
</feature>
<evidence type="ECO:0000313" key="4">
    <source>
        <dbReference type="Proteomes" id="UP001353858"/>
    </source>
</evidence>
<dbReference type="Pfam" id="PF10545">
    <property type="entry name" value="MADF_DNA_bdg"/>
    <property type="match status" value="1"/>
</dbReference>
<keyword evidence="4" id="KW-1185">Reference proteome</keyword>
<dbReference type="AlphaFoldDB" id="A0AAN7SS83"/>
<comment type="caution">
    <text evidence="3">The sequence shown here is derived from an EMBL/GenBank/DDBJ whole genome shotgun (WGS) entry which is preliminary data.</text>
</comment>
<dbReference type="PANTHER" id="PTHR21505:SF15">
    <property type="entry name" value="RE18252P"/>
    <property type="match status" value="1"/>
</dbReference>
<evidence type="ECO:0000256" key="1">
    <source>
        <dbReference type="SAM" id="MobiDB-lite"/>
    </source>
</evidence>